<comment type="caution">
    <text evidence="1">The sequence shown here is derived from an EMBL/GenBank/DDBJ whole genome shotgun (WGS) entry which is preliminary data.</text>
</comment>
<gene>
    <name evidence="1" type="ORF">I2H31_04230</name>
</gene>
<accession>A0ABS0I0P3</accession>
<evidence type="ECO:0000313" key="2">
    <source>
        <dbReference type="Proteomes" id="UP000618931"/>
    </source>
</evidence>
<name>A0ABS0I0P3_9BACT</name>
<sequence length="53" mass="5644">MKPAVHALGKLAVRVPNLESALPARVAAYRLACQILGIEGPASSMKATLRWSE</sequence>
<protein>
    <submittedName>
        <fullName evidence="1">Uncharacterized protein</fullName>
    </submittedName>
</protein>
<reference evidence="1 2" key="1">
    <citation type="submission" date="2020-11" db="EMBL/GenBank/DDBJ databases">
        <authorList>
            <person name="Kim M.K."/>
        </authorList>
    </citation>
    <scope>NUCLEOTIDE SEQUENCE [LARGE SCALE GENOMIC DNA]</scope>
    <source>
        <strain evidence="1 2">BT662</strain>
    </source>
</reference>
<dbReference type="Proteomes" id="UP000618931">
    <property type="component" value="Unassembled WGS sequence"/>
</dbReference>
<dbReference type="EMBL" id="JADQDM010000002">
    <property type="protein sequence ID" value="MBF9220303.1"/>
    <property type="molecule type" value="Genomic_DNA"/>
</dbReference>
<organism evidence="1 2">
    <name type="scientific">Hymenobacter ruricola</name>
    <dbReference type="NCBI Taxonomy" id="2791023"/>
    <lineage>
        <taxon>Bacteria</taxon>
        <taxon>Pseudomonadati</taxon>
        <taxon>Bacteroidota</taxon>
        <taxon>Cytophagia</taxon>
        <taxon>Cytophagales</taxon>
        <taxon>Hymenobacteraceae</taxon>
        <taxon>Hymenobacter</taxon>
    </lineage>
</organism>
<proteinExistence type="predicted"/>
<evidence type="ECO:0000313" key="1">
    <source>
        <dbReference type="EMBL" id="MBF9220303.1"/>
    </source>
</evidence>
<keyword evidence="2" id="KW-1185">Reference proteome</keyword>
<dbReference type="RefSeq" id="WP_196291769.1">
    <property type="nucleotide sequence ID" value="NZ_JADQDM010000002.1"/>
</dbReference>